<dbReference type="Proteomes" id="UP000054565">
    <property type="component" value="Unassembled WGS sequence"/>
</dbReference>
<dbReference type="InterPro" id="IPR000764">
    <property type="entry name" value="Uridine_kinase-like"/>
</dbReference>
<dbReference type="AlphaFoldDB" id="A0A0J6Y1Y4"/>
<accession>A0A0J6Y1Y4</accession>
<feature type="domain" description="Phosphoribulokinase/uridine kinase" evidence="7">
    <location>
        <begin position="17"/>
        <end position="205"/>
    </location>
</feature>
<sequence length="238" mass="27148">MAETKSRCSRPWEDMSIIGIAGSSGSGKSSVAAEIIKSLNLPGAVILVMDHFYKSLTPEQNAIAHQDEYDFDSPDAIDFDVLVQTLQNLKQGLKVEIPIYSFTKHQREEATVSLYPPRVLILEGILAFTDPRIVDMLDIKIFVEADMDVCLGRRIARDVRERGRTLESVLKQWFKFVKPSYNRFVEPQRQISDIIVPRGIENKTAIDMVVKHIHRIITGAAQRHNPETRPNYHRRLSH</sequence>
<organism evidence="8 9">
    <name type="scientific">Coccidioides immitis RMSCC 2394</name>
    <dbReference type="NCBI Taxonomy" id="404692"/>
    <lineage>
        <taxon>Eukaryota</taxon>
        <taxon>Fungi</taxon>
        <taxon>Dikarya</taxon>
        <taxon>Ascomycota</taxon>
        <taxon>Pezizomycotina</taxon>
        <taxon>Eurotiomycetes</taxon>
        <taxon>Eurotiomycetidae</taxon>
        <taxon>Onygenales</taxon>
        <taxon>Onygenaceae</taxon>
        <taxon>Coccidioides</taxon>
    </lineage>
</organism>
<evidence type="ECO:0000256" key="5">
    <source>
        <dbReference type="ARBA" id="ARBA00022777"/>
    </source>
</evidence>
<dbReference type="EC" id="2.7.1.48" evidence="6"/>
<dbReference type="FunFam" id="3.40.50.300:FF:000339">
    <property type="entry name" value="Uridine kinase"/>
    <property type="match status" value="1"/>
</dbReference>
<keyword evidence="5 6" id="KW-0418">Kinase</keyword>
<evidence type="ECO:0000313" key="9">
    <source>
        <dbReference type="Proteomes" id="UP000054565"/>
    </source>
</evidence>
<evidence type="ECO:0000256" key="1">
    <source>
        <dbReference type="ARBA" id="ARBA00004690"/>
    </source>
</evidence>
<dbReference type="GO" id="GO:0044206">
    <property type="term" value="P:UMP salvage"/>
    <property type="evidence" value="ECO:0007669"/>
    <property type="project" value="UniProtKB-UniPathway"/>
</dbReference>
<reference evidence="9" key="1">
    <citation type="journal article" date="2010" name="Genome Res.">
        <title>Population genomic sequencing of Coccidioides fungi reveals recent hybridization and transposon control.</title>
        <authorList>
            <person name="Neafsey D.E."/>
            <person name="Barker B.M."/>
            <person name="Sharpton T.J."/>
            <person name="Stajich J.E."/>
            <person name="Park D.J."/>
            <person name="Whiston E."/>
            <person name="Hung C.-Y."/>
            <person name="McMahan C."/>
            <person name="White J."/>
            <person name="Sykes S."/>
            <person name="Heiman D."/>
            <person name="Young S."/>
            <person name="Zeng Q."/>
            <person name="Abouelleil A."/>
            <person name="Aftuck L."/>
            <person name="Bessette D."/>
            <person name="Brown A."/>
            <person name="FitzGerald M."/>
            <person name="Lui A."/>
            <person name="Macdonald J.P."/>
            <person name="Priest M."/>
            <person name="Orbach M.J."/>
            <person name="Galgiani J.N."/>
            <person name="Kirkland T.N."/>
            <person name="Cole G.T."/>
            <person name="Birren B.W."/>
            <person name="Henn M.R."/>
            <person name="Taylor J.W."/>
            <person name="Rounsley S.D."/>
        </authorList>
    </citation>
    <scope>NUCLEOTIDE SEQUENCE [LARGE SCALE GENOMIC DNA]</scope>
    <source>
        <strain evidence="9">RMSCC 2394</strain>
    </source>
</reference>
<keyword evidence="6" id="KW-0067">ATP-binding</keyword>
<keyword evidence="3 6" id="KW-0808">Transferase</keyword>
<evidence type="ECO:0000256" key="6">
    <source>
        <dbReference type="RuleBase" id="RU003825"/>
    </source>
</evidence>
<dbReference type="NCBIfam" id="TIGR00235">
    <property type="entry name" value="udk"/>
    <property type="match status" value="1"/>
</dbReference>
<comment type="pathway">
    <text evidence="2 6">Pyrimidine metabolism; CTP biosynthesis via salvage pathway; CTP from cytidine: step 1/3.</text>
</comment>
<dbReference type="STRING" id="404692.A0A0J6Y1Y4"/>
<dbReference type="GO" id="GO:0005524">
    <property type="term" value="F:ATP binding"/>
    <property type="evidence" value="ECO:0007669"/>
    <property type="project" value="UniProtKB-KW"/>
</dbReference>
<comment type="similarity">
    <text evidence="6">Belongs to the uridine kinase family.</text>
</comment>
<dbReference type="EMBL" id="DS028093">
    <property type="protein sequence ID" value="KMP00633.1"/>
    <property type="molecule type" value="Genomic_DNA"/>
</dbReference>
<proteinExistence type="inferred from homology"/>
<dbReference type="GO" id="GO:0043771">
    <property type="term" value="F:cytidine kinase activity"/>
    <property type="evidence" value="ECO:0007669"/>
    <property type="project" value="RHEA"/>
</dbReference>
<dbReference type="Gene3D" id="3.40.50.300">
    <property type="entry name" value="P-loop containing nucleotide triphosphate hydrolases"/>
    <property type="match status" value="1"/>
</dbReference>
<comment type="catalytic activity">
    <reaction evidence="6">
        <text>uridine + ATP = UMP + ADP + H(+)</text>
        <dbReference type="Rhea" id="RHEA:16825"/>
        <dbReference type="ChEBI" id="CHEBI:15378"/>
        <dbReference type="ChEBI" id="CHEBI:16704"/>
        <dbReference type="ChEBI" id="CHEBI:30616"/>
        <dbReference type="ChEBI" id="CHEBI:57865"/>
        <dbReference type="ChEBI" id="CHEBI:456216"/>
        <dbReference type="EC" id="2.7.1.48"/>
    </reaction>
</comment>
<dbReference type="GO" id="GO:0044211">
    <property type="term" value="P:CTP salvage"/>
    <property type="evidence" value="ECO:0007669"/>
    <property type="project" value="UniProtKB-UniPathway"/>
</dbReference>
<dbReference type="NCBIfam" id="NF004018">
    <property type="entry name" value="PRK05480.1"/>
    <property type="match status" value="1"/>
</dbReference>
<evidence type="ECO:0000256" key="2">
    <source>
        <dbReference type="ARBA" id="ARBA00004784"/>
    </source>
</evidence>
<gene>
    <name evidence="8" type="ORF">CIRG_00775</name>
</gene>
<dbReference type="GO" id="GO:0004849">
    <property type="term" value="F:uridine kinase activity"/>
    <property type="evidence" value="ECO:0007669"/>
    <property type="project" value="UniProtKB-EC"/>
</dbReference>
<comment type="catalytic activity">
    <reaction evidence="6">
        <text>cytidine + ATP = CMP + ADP + H(+)</text>
        <dbReference type="Rhea" id="RHEA:24674"/>
        <dbReference type="ChEBI" id="CHEBI:15378"/>
        <dbReference type="ChEBI" id="CHEBI:17562"/>
        <dbReference type="ChEBI" id="CHEBI:30616"/>
        <dbReference type="ChEBI" id="CHEBI:60377"/>
        <dbReference type="ChEBI" id="CHEBI:456216"/>
        <dbReference type="EC" id="2.7.1.48"/>
    </reaction>
</comment>
<comment type="pathway">
    <text evidence="1 6">Pyrimidine metabolism; UMP biosynthesis via salvage pathway; UMP from uridine: step 1/1.</text>
</comment>
<name>A0A0J6Y1Y4_COCIT</name>
<dbReference type="OrthoDB" id="738517at2759"/>
<dbReference type="Pfam" id="PF00485">
    <property type="entry name" value="PRK"/>
    <property type="match status" value="1"/>
</dbReference>
<dbReference type="InterPro" id="IPR027417">
    <property type="entry name" value="P-loop_NTPase"/>
</dbReference>
<dbReference type="PANTHER" id="PTHR10285">
    <property type="entry name" value="URIDINE KINASE"/>
    <property type="match status" value="1"/>
</dbReference>
<evidence type="ECO:0000313" key="8">
    <source>
        <dbReference type="EMBL" id="KMP00633.1"/>
    </source>
</evidence>
<keyword evidence="4 6" id="KW-0547">Nucleotide-binding</keyword>
<dbReference type="UniPathway" id="UPA00574">
    <property type="reaction ID" value="UER00637"/>
</dbReference>
<dbReference type="PRINTS" id="PR00988">
    <property type="entry name" value="URIDINKINASE"/>
</dbReference>
<protein>
    <recommendedName>
        <fullName evidence="6">Uridine kinase</fullName>
        <ecNumber evidence="6">2.7.1.48</ecNumber>
    </recommendedName>
</protein>
<dbReference type="UniPathway" id="UPA00579">
    <property type="reaction ID" value="UER00640"/>
</dbReference>
<evidence type="ECO:0000256" key="3">
    <source>
        <dbReference type="ARBA" id="ARBA00022679"/>
    </source>
</evidence>
<dbReference type="InterPro" id="IPR006083">
    <property type="entry name" value="PRK/URK"/>
</dbReference>
<dbReference type="CDD" id="cd02023">
    <property type="entry name" value="UMPK"/>
    <property type="match status" value="1"/>
</dbReference>
<dbReference type="SUPFAM" id="SSF52540">
    <property type="entry name" value="P-loop containing nucleoside triphosphate hydrolases"/>
    <property type="match status" value="1"/>
</dbReference>
<evidence type="ECO:0000259" key="7">
    <source>
        <dbReference type="Pfam" id="PF00485"/>
    </source>
</evidence>
<evidence type="ECO:0000256" key="4">
    <source>
        <dbReference type="ARBA" id="ARBA00022741"/>
    </source>
</evidence>